<feature type="region of interest" description="Disordered" evidence="1">
    <location>
        <begin position="600"/>
        <end position="656"/>
    </location>
</feature>
<dbReference type="PROSITE" id="PS51391">
    <property type="entry name" value="CID"/>
    <property type="match status" value="1"/>
</dbReference>
<name>A0A8H3AWZ7_9AGAM</name>
<feature type="region of interest" description="Disordered" evidence="1">
    <location>
        <begin position="149"/>
        <end position="185"/>
    </location>
</feature>
<dbReference type="Proteomes" id="UP000663850">
    <property type="component" value="Unassembled WGS sequence"/>
</dbReference>
<feature type="domain" description="CID" evidence="2">
    <location>
        <begin position="1"/>
        <end position="153"/>
    </location>
</feature>
<evidence type="ECO:0000256" key="1">
    <source>
        <dbReference type="SAM" id="MobiDB-lite"/>
    </source>
</evidence>
<accession>A0A8H3AWZ7</accession>
<feature type="compositionally biased region" description="Basic and acidic residues" evidence="1">
    <location>
        <begin position="406"/>
        <end position="416"/>
    </location>
</feature>
<feature type="compositionally biased region" description="Gly residues" evidence="1">
    <location>
        <begin position="608"/>
        <end position="627"/>
    </location>
</feature>
<dbReference type="Pfam" id="PF04818">
    <property type="entry name" value="CID"/>
    <property type="match status" value="1"/>
</dbReference>
<comment type="caution">
    <text evidence="3">The sequence shown here is derived from an EMBL/GenBank/DDBJ whole genome shotgun (WGS) entry which is preliminary data.</text>
</comment>
<feature type="compositionally biased region" description="Polar residues" evidence="1">
    <location>
        <begin position="224"/>
        <end position="260"/>
    </location>
</feature>
<feature type="region of interest" description="Disordered" evidence="1">
    <location>
        <begin position="224"/>
        <end position="494"/>
    </location>
</feature>
<sequence>MNSSGLAEFETQLKVVVTSKRLSSSKMVALTELAVENMHLDTQMISLLYRTHKGLPTPNKISSLYVFDSIARAAYRTKSKKGLVADLNNSAGNAASFLIRLEGMLDGLVDDMLAHGPPEAKEKTRKVLDIWTREGTFPAGALKRLSERVSGSHADPQQPLVHQGAAVVQPQPHTPPTPATPSSAISSLPPAILALLGSAVPTQPPPPQQFKLDPTQLALISQLTAQSQSATPPFSPARNGTSLPTNPTGLTIQTTRSFSPTAPPYSPVRKDIHAPPGGAPSFERSRSQSPSPNAPRLNDKASLRDDRSSRQGDNGSRYKDQFGDDRTRHDDDRRSVRRFEDERSPRTTDPRTRDPRRRSRSPRRRAASPGRHVLSPGRRALSPPSRRPPSPVRGSARAPLPGAGDAGKDEFGRDLRGGSSERSPMQAQPQVPVQSYQTQTQSYPTQTPQSHPTQTPQSYPTQTQPPSFPPKQPSTPTQTQSGPETFDMSTFNPADPASWANLAAAWETMNGRAPTQEEMMVFVMGGGAMGGGAMGGGGDVGGYVQGRGRGRGRGGFRGRGRGRGRGGFGGAYGEGYGGGGYGGGDAYAAGESDAVVLGGGEEEDTNGQGYGNGQAHGNEQGYGGQDMGGYDDTNPAPTNPSGGMKRIDGKWVWTKK</sequence>
<organism evidence="3 4">
    <name type="scientific">Rhizoctonia solani</name>
    <dbReference type="NCBI Taxonomy" id="456999"/>
    <lineage>
        <taxon>Eukaryota</taxon>
        <taxon>Fungi</taxon>
        <taxon>Dikarya</taxon>
        <taxon>Basidiomycota</taxon>
        <taxon>Agaricomycotina</taxon>
        <taxon>Agaricomycetes</taxon>
        <taxon>Cantharellales</taxon>
        <taxon>Ceratobasidiaceae</taxon>
        <taxon>Rhizoctonia</taxon>
    </lineage>
</organism>
<dbReference type="InterPro" id="IPR008942">
    <property type="entry name" value="ENTH_VHS"/>
</dbReference>
<dbReference type="InterPro" id="IPR006569">
    <property type="entry name" value="CID_dom"/>
</dbReference>
<dbReference type="EMBL" id="CAJMWZ010001794">
    <property type="protein sequence ID" value="CAE6442462.1"/>
    <property type="molecule type" value="Genomic_DNA"/>
</dbReference>
<dbReference type="SUPFAM" id="SSF48464">
    <property type="entry name" value="ENTH/VHS domain"/>
    <property type="match status" value="1"/>
</dbReference>
<protein>
    <recommendedName>
        <fullName evidence="2">CID domain-containing protein</fullName>
    </recommendedName>
</protein>
<gene>
    <name evidence="3" type="ORF">RDB_LOCUS31728</name>
</gene>
<feature type="compositionally biased region" description="Low complexity" evidence="1">
    <location>
        <begin position="374"/>
        <end position="384"/>
    </location>
</feature>
<feature type="compositionally biased region" description="Low complexity" evidence="1">
    <location>
        <begin position="428"/>
        <end position="465"/>
    </location>
</feature>
<reference evidence="3" key="1">
    <citation type="submission" date="2021-01" db="EMBL/GenBank/DDBJ databases">
        <authorList>
            <person name="Kaushik A."/>
        </authorList>
    </citation>
    <scope>NUCLEOTIDE SEQUENCE</scope>
    <source>
        <strain evidence="3">Type strain: AG8-Rh-89/</strain>
    </source>
</reference>
<feature type="compositionally biased region" description="Basic residues" evidence="1">
    <location>
        <begin position="354"/>
        <end position="366"/>
    </location>
</feature>
<evidence type="ECO:0000313" key="4">
    <source>
        <dbReference type="Proteomes" id="UP000663850"/>
    </source>
</evidence>
<feature type="compositionally biased region" description="Basic and acidic residues" evidence="1">
    <location>
        <begin position="297"/>
        <end position="353"/>
    </location>
</feature>
<evidence type="ECO:0000259" key="2">
    <source>
        <dbReference type="PROSITE" id="PS51391"/>
    </source>
</evidence>
<proteinExistence type="predicted"/>
<dbReference type="SMART" id="SM00582">
    <property type="entry name" value="RPR"/>
    <property type="match status" value="1"/>
</dbReference>
<dbReference type="Gene3D" id="1.25.40.90">
    <property type="match status" value="1"/>
</dbReference>
<evidence type="ECO:0000313" key="3">
    <source>
        <dbReference type="EMBL" id="CAE6442462.1"/>
    </source>
</evidence>
<dbReference type="AlphaFoldDB" id="A0A8H3AWZ7"/>